<dbReference type="PANTHER" id="PTHR30383">
    <property type="entry name" value="THIOESTERASE 1/PROTEASE 1/LYSOPHOSPHOLIPASE L1"/>
    <property type="match status" value="1"/>
</dbReference>
<dbReference type="InterPro" id="IPR051532">
    <property type="entry name" value="Ester_Hydrolysis_Enzymes"/>
</dbReference>
<sequence length="348" mass="35509">MAGVINAHNARRIGTAAAYGGGGVSLLSASFYGLLRLQARMARRTITSVPLNGPPNPDGVYGLYRGEPLSLVVLGDSSAAGFGAPTAEETPGALVAGGLAEIAERPVNLTTVAMVGARSADLAEQVDKALVVSPDAALIMVGGNDVTHKVPPAEAVRLLIDAVRRLRAAGCEVVVGTCPDLGTIRPIQPPLRWLARRWSRQLAAAQTVAVVEAGGRTVSLGSILGPEFAASPMELFSEDKFHPSSAGYAHAAAAALPSVVAALGLWSEDDDTLEPFAGDSILPVSVAAATAANQAGSEVAATTVGGNRRGPRGTWARLRNRGRAASPDALHAAENTATGPTAEQRLGS</sequence>
<dbReference type="Gene3D" id="3.40.50.1110">
    <property type="entry name" value="SGNH hydrolase"/>
    <property type="match status" value="1"/>
</dbReference>
<feature type="domain" description="SGNH hydrolase-type esterase" evidence="3">
    <location>
        <begin position="73"/>
        <end position="249"/>
    </location>
</feature>
<dbReference type="SUPFAM" id="SSF52266">
    <property type="entry name" value="SGNH hydrolase"/>
    <property type="match status" value="1"/>
</dbReference>
<dbReference type="GO" id="GO:0004622">
    <property type="term" value="F:phosphatidylcholine lysophospholipase activity"/>
    <property type="evidence" value="ECO:0007669"/>
    <property type="project" value="TreeGrafter"/>
</dbReference>
<evidence type="ECO:0000313" key="5">
    <source>
        <dbReference type="Proteomes" id="UP000469185"/>
    </source>
</evidence>
<keyword evidence="5" id="KW-1185">Reference proteome</keyword>
<dbReference type="InterPro" id="IPR013830">
    <property type="entry name" value="SGNH_hydro"/>
</dbReference>
<dbReference type="EMBL" id="JAAGOB010000003">
    <property type="protein sequence ID" value="NED95250.1"/>
    <property type="molecule type" value="Genomic_DNA"/>
</dbReference>
<dbReference type="Pfam" id="PF13472">
    <property type="entry name" value="Lipase_GDSL_2"/>
    <property type="match status" value="1"/>
</dbReference>
<comment type="caution">
    <text evidence="4">The sequence shown here is derived from an EMBL/GenBank/DDBJ whole genome shotgun (WGS) entry which is preliminary data.</text>
</comment>
<reference evidence="4 5" key="1">
    <citation type="submission" date="2020-02" db="EMBL/GenBank/DDBJ databases">
        <authorList>
            <person name="Li X.-J."/>
            <person name="Feng X.-M."/>
        </authorList>
    </citation>
    <scope>NUCLEOTIDE SEQUENCE [LARGE SCALE GENOMIC DNA]</scope>
    <source>
        <strain evidence="4 5">CGMCC 4.7225</strain>
    </source>
</reference>
<name>A0A6N9YK06_9ACTN</name>
<evidence type="ECO:0000259" key="3">
    <source>
        <dbReference type="Pfam" id="PF13472"/>
    </source>
</evidence>
<keyword evidence="2" id="KW-0812">Transmembrane</keyword>
<dbReference type="InterPro" id="IPR036514">
    <property type="entry name" value="SGNH_hydro_sf"/>
</dbReference>
<protein>
    <submittedName>
        <fullName evidence="4">SGNH/GDSL hydrolase family protein</fullName>
    </submittedName>
</protein>
<accession>A0A6N9YK06</accession>
<feature type="compositionally biased region" description="Polar residues" evidence="1">
    <location>
        <begin position="335"/>
        <end position="348"/>
    </location>
</feature>
<keyword evidence="2" id="KW-0472">Membrane</keyword>
<keyword evidence="2" id="KW-1133">Transmembrane helix</keyword>
<evidence type="ECO:0000256" key="2">
    <source>
        <dbReference type="SAM" id="Phobius"/>
    </source>
</evidence>
<proteinExistence type="predicted"/>
<dbReference type="CDD" id="cd01836">
    <property type="entry name" value="FeeA_FeeB_like"/>
    <property type="match status" value="1"/>
</dbReference>
<dbReference type="RefSeq" id="WP_163817734.1">
    <property type="nucleotide sequence ID" value="NZ_JAAGOB010000003.1"/>
</dbReference>
<gene>
    <name evidence="4" type="ORF">G1H11_07970</name>
</gene>
<evidence type="ECO:0000313" key="4">
    <source>
        <dbReference type="EMBL" id="NED95250.1"/>
    </source>
</evidence>
<feature type="transmembrane region" description="Helical" evidence="2">
    <location>
        <begin position="16"/>
        <end position="35"/>
    </location>
</feature>
<dbReference type="AlphaFoldDB" id="A0A6N9YK06"/>
<dbReference type="PANTHER" id="PTHR30383:SF5">
    <property type="entry name" value="SGNH HYDROLASE-TYPE ESTERASE DOMAIN-CONTAINING PROTEIN"/>
    <property type="match status" value="1"/>
</dbReference>
<dbReference type="Proteomes" id="UP000469185">
    <property type="component" value="Unassembled WGS sequence"/>
</dbReference>
<feature type="region of interest" description="Disordered" evidence="1">
    <location>
        <begin position="300"/>
        <end position="348"/>
    </location>
</feature>
<keyword evidence="4" id="KW-0378">Hydrolase</keyword>
<organism evidence="4 5">
    <name type="scientific">Phytoactinopolyspora alkaliphila</name>
    <dbReference type="NCBI Taxonomy" id="1783498"/>
    <lineage>
        <taxon>Bacteria</taxon>
        <taxon>Bacillati</taxon>
        <taxon>Actinomycetota</taxon>
        <taxon>Actinomycetes</taxon>
        <taxon>Jiangellales</taxon>
        <taxon>Jiangellaceae</taxon>
        <taxon>Phytoactinopolyspora</taxon>
    </lineage>
</organism>
<evidence type="ECO:0000256" key="1">
    <source>
        <dbReference type="SAM" id="MobiDB-lite"/>
    </source>
</evidence>